<feature type="transmembrane region" description="Helical" evidence="1">
    <location>
        <begin position="211"/>
        <end position="229"/>
    </location>
</feature>
<keyword evidence="1" id="KW-0472">Membrane</keyword>
<gene>
    <name evidence="2" type="ORF">PMIN01_03750</name>
</gene>
<feature type="transmembrane region" description="Helical" evidence="1">
    <location>
        <begin position="249"/>
        <end position="270"/>
    </location>
</feature>
<dbReference type="OrthoDB" id="3010248at2759"/>
<dbReference type="EMBL" id="WJXW01000003">
    <property type="protein sequence ID" value="KAF9738467.1"/>
    <property type="molecule type" value="Genomic_DNA"/>
</dbReference>
<comment type="caution">
    <text evidence="2">The sequence shown here is derived from an EMBL/GenBank/DDBJ whole genome shotgun (WGS) entry which is preliminary data.</text>
</comment>
<organism evidence="2 3">
    <name type="scientific">Paraphaeosphaeria minitans</name>
    <dbReference type="NCBI Taxonomy" id="565426"/>
    <lineage>
        <taxon>Eukaryota</taxon>
        <taxon>Fungi</taxon>
        <taxon>Dikarya</taxon>
        <taxon>Ascomycota</taxon>
        <taxon>Pezizomycotina</taxon>
        <taxon>Dothideomycetes</taxon>
        <taxon>Pleosporomycetidae</taxon>
        <taxon>Pleosporales</taxon>
        <taxon>Massarineae</taxon>
        <taxon>Didymosphaeriaceae</taxon>
        <taxon>Paraphaeosphaeria</taxon>
    </lineage>
</organism>
<proteinExistence type="predicted"/>
<keyword evidence="1" id="KW-1133">Transmembrane helix</keyword>
<evidence type="ECO:0000313" key="2">
    <source>
        <dbReference type="EMBL" id="KAF9738467.1"/>
    </source>
</evidence>
<feature type="transmembrane region" description="Helical" evidence="1">
    <location>
        <begin position="415"/>
        <end position="442"/>
    </location>
</feature>
<reference evidence="2" key="1">
    <citation type="journal article" date="2020" name="Mol. Plant Microbe Interact.">
        <title>Genome Sequence of the Biocontrol Agent Coniothyrium minitans strain Conio (IMI 134523).</title>
        <authorList>
            <person name="Patel D."/>
            <person name="Shittu T.A."/>
            <person name="Baroncelli R."/>
            <person name="Muthumeenakshi S."/>
            <person name="Osborne T.H."/>
            <person name="Janganan T.K."/>
            <person name="Sreenivasaprasad S."/>
        </authorList>
    </citation>
    <scope>NUCLEOTIDE SEQUENCE</scope>
    <source>
        <strain evidence="2">Conio</strain>
    </source>
</reference>
<evidence type="ECO:0000256" key="1">
    <source>
        <dbReference type="SAM" id="Phobius"/>
    </source>
</evidence>
<feature type="transmembrane region" description="Helical" evidence="1">
    <location>
        <begin position="466"/>
        <end position="490"/>
    </location>
</feature>
<feature type="transmembrane region" description="Helical" evidence="1">
    <location>
        <begin position="344"/>
        <end position="365"/>
    </location>
</feature>
<evidence type="ECO:0000313" key="3">
    <source>
        <dbReference type="Proteomes" id="UP000756921"/>
    </source>
</evidence>
<keyword evidence="3" id="KW-1185">Reference proteome</keyword>
<sequence length="518" mass="58840">MNCSLSTIGRPLRGFSFEGLFDEYAYLSSSCPKTSNIFFKGTGMLTAESCRIITGTSNSIWTGWTPYPIEDIWTRIVTWKLPLIQLAVQFPRVPLGFNVEAATVLHLLGDPVDSLTSVLFTLATCHSRARLAKETCNEAGLKENDRDYAFTWKALALVMVSYDECGKSYQVQGFCRDYVTSRRHPEFESEIRHIYEETANCLAADRTTKSLPVFVAEIFFTGGWLIALIKAASSEPSANNWPNVEVHSIAFSGLYLWVTSAVVLGSLIGASQTEGSIPRLLQAFEYQLTQVQGQLYRRPSATHREESGWCKTGIERAIHGGLNNWRPRKWSSRQRSLDISNWHMASYVAVSLVALGASFLTAIVLSNFVPPQGINCRHIPQTVMLAVWLFSFLLECGFELWLPKGLFSAVYCKDMVAALTNVGMIVITQWGIMNSCACWSMWGMRGLHLPQMLDVKRELMHYTRHVAPWITFMAILFQFLFCAVIIWRYWDAIRVYIQRDDMMSNREWKKRKVADTQR</sequence>
<feature type="transmembrane region" description="Helical" evidence="1">
    <location>
        <begin position="385"/>
        <end position="403"/>
    </location>
</feature>
<name>A0A9P6GML1_9PLEO</name>
<dbReference type="Proteomes" id="UP000756921">
    <property type="component" value="Unassembled WGS sequence"/>
</dbReference>
<accession>A0A9P6GML1</accession>
<protein>
    <submittedName>
        <fullName evidence="2">Uncharacterized protein</fullName>
    </submittedName>
</protein>
<keyword evidence="1" id="KW-0812">Transmembrane</keyword>
<dbReference type="AlphaFoldDB" id="A0A9P6GML1"/>